<evidence type="ECO:0000256" key="1">
    <source>
        <dbReference type="ARBA" id="ARBA00004651"/>
    </source>
</evidence>
<proteinExistence type="predicted"/>
<keyword evidence="2" id="KW-0813">Transport</keyword>
<dbReference type="InterPro" id="IPR036640">
    <property type="entry name" value="ABC1_TM_sf"/>
</dbReference>
<feature type="transmembrane region" description="Helical" evidence="9">
    <location>
        <begin position="61"/>
        <end position="84"/>
    </location>
</feature>
<dbReference type="SMART" id="SM00382">
    <property type="entry name" value="AAA"/>
    <property type="match status" value="1"/>
</dbReference>
<evidence type="ECO:0000259" key="10">
    <source>
        <dbReference type="PROSITE" id="PS50893"/>
    </source>
</evidence>
<evidence type="ECO:0000256" key="6">
    <source>
        <dbReference type="ARBA" id="ARBA00022840"/>
    </source>
</evidence>
<organism evidence="12 13">
    <name type="scientific">Eremococcus coleocola ACS-139-V-Col8</name>
    <dbReference type="NCBI Taxonomy" id="908337"/>
    <lineage>
        <taxon>Bacteria</taxon>
        <taxon>Bacillati</taxon>
        <taxon>Bacillota</taxon>
        <taxon>Bacilli</taxon>
        <taxon>Lactobacillales</taxon>
        <taxon>Aerococcaceae</taxon>
        <taxon>Eremococcus</taxon>
    </lineage>
</organism>
<gene>
    <name evidence="12" type="ORF">HMPREF9257_1640</name>
</gene>
<feature type="transmembrane region" description="Helical" evidence="9">
    <location>
        <begin position="157"/>
        <end position="180"/>
    </location>
</feature>
<comment type="subcellular location">
    <subcellularLocation>
        <location evidence="1">Cell membrane</location>
        <topology evidence="1">Multi-pass membrane protein</topology>
    </subcellularLocation>
</comment>
<evidence type="ECO:0000256" key="2">
    <source>
        <dbReference type="ARBA" id="ARBA00022448"/>
    </source>
</evidence>
<evidence type="ECO:0000313" key="13">
    <source>
        <dbReference type="Proteomes" id="UP000005990"/>
    </source>
</evidence>
<reference evidence="12 13" key="1">
    <citation type="submission" date="2010-10" db="EMBL/GenBank/DDBJ databases">
        <authorList>
            <person name="Durkin A.S."/>
            <person name="Madupu R."/>
            <person name="Torralba M."/>
            <person name="Gillis M."/>
            <person name="Methe B."/>
            <person name="Sutton G."/>
            <person name="Nelson K.E."/>
        </authorList>
    </citation>
    <scope>NUCLEOTIDE SEQUENCE [LARGE SCALE GENOMIC DNA]</scope>
    <source>
        <strain evidence="12 13">ACS-139-V-Col8</strain>
    </source>
</reference>
<evidence type="ECO:0000256" key="4">
    <source>
        <dbReference type="ARBA" id="ARBA00022692"/>
    </source>
</evidence>
<dbReference type="SUPFAM" id="SSF52540">
    <property type="entry name" value="P-loop containing nucleoside triphosphate hydrolases"/>
    <property type="match status" value="1"/>
</dbReference>
<keyword evidence="4 9" id="KW-0812">Transmembrane</keyword>
<dbReference type="Pfam" id="PF00005">
    <property type="entry name" value="ABC_tran"/>
    <property type="match status" value="1"/>
</dbReference>
<keyword evidence="3" id="KW-1003">Cell membrane</keyword>
<protein>
    <submittedName>
        <fullName evidence="12">ABC transporter, ATP-binding protein</fullName>
    </submittedName>
</protein>
<feature type="domain" description="ABC transmembrane type-1" evidence="11">
    <location>
        <begin position="17"/>
        <end position="305"/>
    </location>
</feature>
<dbReference type="EMBL" id="AENN01000015">
    <property type="protein sequence ID" value="EFR31338.1"/>
    <property type="molecule type" value="Genomic_DNA"/>
</dbReference>
<feature type="domain" description="ABC transporter" evidence="10">
    <location>
        <begin position="340"/>
        <end position="578"/>
    </location>
</feature>
<dbReference type="STRING" id="908337.HMPREF9257_1640"/>
<dbReference type="InterPro" id="IPR017871">
    <property type="entry name" value="ABC_transporter-like_CS"/>
</dbReference>
<name>E4KQ01_9LACT</name>
<feature type="transmembrane region" description="Helical" evidence="9">
    <location>
        <begin position="244"/>
        <end position="265"/>
    </location>
</feature>
<accession>E4KQ01</accession>
<dbReference type="RefSeq" id="WP_006418541.1">
    <property type="nucleotide sequence ID" value="NZ_AENN01000015.1"/>
</dbReference>
<dbReference type="InterPro" id="IPR039421">
    <property type="entry name" value="Type_1_exporter"/>
</dbReference>
<evidence type="ECO:0000256" key="5">
    <source>
        <dbReference type="ARBA" id="ARBA00022741"/>
    </source>
</evidence>
<dbReference type="SUPFAM" id="SSF90123">
    <property type="entry name" value="ABC transporter transmembrane region"/>
    <property type="match status" value="1"/>
</dbReference>
<dbReference type="GO" id="GO:0016887">
    <property type="term" value="F:ATP hydrolysis activity"/>
    <property type="evidence" value="ECO:0007669"/>
    <property type="project" value="InterPro"/>
</dbReference>
<dbReference type="InterPro" id="IPR003593">
    <property type="entry name" value="AAA+_ATPase"/>
</dbReference>
<dbReference type="Pfam" id="PF00664">
    <property type="entry name" value="ABC_membrane"/>
    <property type="match status" value="1"/>
</dbReference>
<evidence type="ECO:0000256" key="7">
    <source>
        <dbReference type="ARBA" id="ARBA00022989"/>
    </source>
</evidence>
<feature type="transmembrane region" description="Helical" evidence="9">
    <location>
        <begin position="127"/>
        <end position="145"/>
    </location>
</feature>
<keyword evidence="13" id="KW-1185">Reference proteome</keyword>
<evidence type="ECO:0000313" key="12">
    <source>
        <dbReference type="EMBL" id="EFR31338.1"/>
    </source>
</evidence>
<evidence type="ECO:0000256" key="3">
    <source>
        <dbReference type="ARBA" id="ARBA00022475"/>
    </source>
</evidence>
<keyword evidence="6 12" id="KW-0067">ATP-binding</keyword>
<dbReference type="InterPro" id="IPR027417">
    <property type="entry name" value="P-loop_NTPase"/>
</dbReference>
<keyword evidence="5" id="KW-0547">Nucleotide-binding</keyword>
<dbReference type="PROSITE" id="PS50929">
    <property type="entry name" value="ABC_TM1F"/>
    <property type="match status" value="1"/>
</dbReference>
<sequence>MIRLFKRLTAKEVLMIVLAVILIGLGVGIELNIPDYMSDITKLLQTPGVAVEDLYDPGSKMIGLSLLSLVLSIVVVYLSGRVAASFASDLRRDVFEHVMDFSTAEIKHFSVPSLITRTTNDIVQLQMFIAMGLNVIVRGPVMAVWAMTKIADKNFEWLMVTGAAVGVMLIILIVLMTLVFPKQKLVQELTDKLNGVMRESLLGMRVIRAYNAEDYQNHKFSQANDQLTGLNLFINRMMGLMQPMMMIVSNGLTLSVYWIGAYLISAAALQEKVGIFSDMIVFSSYAMQVVFGFMMMTAIFIILPRTLISTGRINAVLDTKASLFYPENPKACDPSQAGSIEFDHVSFTYPGAPNPVIEDVSFQASAGQTVAFIGSTGSGKSTLISLVPRFYDASQGYIYLDGQDVRNYSRQDLNNLIGYIPQTAVLFNGDIASNLDFGQSKVSPLDENQMWQALDIAQGKDFVLNKEDQLKAHVSQGGTNFSGGQKQRLAIARAIARKPEFLIFDDSFSALDYKTDKTLRQALNDETSQTTKLIVAQRISTIMDADLILVLDQGKVVGQGTHQELLAHNQVYQEIAYSQLSKEELAHA</sequence>
<keyword evidence="7 9" id="KW-1133">Transmembrane helix</keyword>
<dbReference type="Gene3D" id="3.40.50.300">
    <property type="entry name" value="P-loop containing nucleotide triphosphate hydrolases"/>
    <property type="match status" value="1"/>
</dbReference>
<dbReference type="GO" id="GO:0005524">
    <property type="term" value="F:ATP binding"/>
    <property type="evidence" value="ECO:0007669"/>
    <property type="project" value="UniProtKB-KW"/>
</dbReference>
<dbReference type="AlphaFoldDB" id="E4KQ01"/>
<dbReference type="InterPro" id="IPR011527">
    <property type="entry name" value="ABC1_TM_dom"/>
</dbReference>
<dbReference type="OrthoDB" id="9770415at2"/>
<dbReference type="CDD" id="cd18548">
    <property type="entry name" value="ABC_6TM_Tm287_like"/>
    <property type="match status" value="1"/>
</dbReference>
<comment type="caution">
    <text evidence="12">The sequence shown here is derived from an EMBL/GenBank/DDBJ whole genome shotgun (WGS) entry which is preliminary data.</text>
</comment>
<dbReference type="PROSITE" id="PS00211">
    <property type="entry name" value="ABC_TRANSPORTER_1"/>
    <property type="match status" value="1"/>
</dbReference>
<dbReference type="InterPro" id="IPR003439">
    <property type="entry name" value="ABC_transporter-like_ATP-bd"/>
</dbReference>
<dbReference type="PANTHER" id="PTHR43394">
    <property type="entry name" value="ATP-DEPENDENT PERMEASE MDL1, MITOCHONDRIAL"/>
    <property type="match status" value="1"/>
</dbReference>
<evidence type="ECO:0000256" key="9">
    <source>
        <dbReference type="SAM" id="Phobius"/>
    </source>
</evidence>
<dbReference type="eggNOG" id="COG1132">
    <property type="taxonomic scope" value="Bacteria"/>
</dbReference>
<dbReference type="PROSITE" id="PS50893">
    <property type="entry name" value="ABC_TRANSPORTER_2"/>
    <property type="match status" value="1"/>
</dbReference>
<dbReference type="Proteomes" id="UP000005990">
    <property type="component" value="Unassembled WGS sequence"/>
</dbReference>
<dbReference type="GO" id="GO:0005886">
    <property type="term" value="C:plasma membrane"/>
    <property type="evidence" value="ECO:0007669"/>
    <property type="project" value="UniProtKB-SubCell"/>
</dbReference>
<dbReference type="PANTHER" id="PTHR43394:SF1">
    <property type="entry name" value="ATP-BINDING CASSETTE SUB-FAMILY B MEMBER 10, MITOCHONDRIAL"/>
    <property type="match status" value="1"/>
</dbReference>
<evidence type="ECO:0000256" key="8">
    <source>
        <dbReference type="ARBA" id="ARBA00023136"/>
    </source>
</evidence>
<feature type="transmembrane region" description="Helical" evidence="9">
    <location>
        <begin position="12"/>
        <end position="33"/>
    </location>
</feature>
<feature type="transmembrane region" description="Helical" evidence="9">
    <location>
        <begin position="285"/>
        <end position="303"/>
    </location>
</feature>
<dbReference type="GO" id="GO:0015421">
    <property type="term" value="F:ABC-type oligopeptide transporter activity"/>
    <property type="evidence" value="ECO:0007669"/>
    <property type="project" value="TreeGrafter"/>
</dbReference>
<evidence type="ECO:0000259" key="11">
    <source>
        <dbReference type="PROSITE" id="PS50929"/>
    </source>
</evidence>
<dbReference type="Gene3D" id="1.20.1560.10">
    <property type="entry name" value="ABC transporter type 1, transmembrane domain"/>
    <property type="match status" value="1"/>
</dbReference>
<dbReference type="FunFam" id="3.40.50.300:FF:000854">
    <property type="entry name" value="Multidrug ABC transporter ATP-binding protein"/>
    <property type="match status" value="1"/>
</dbReference>
<keyword evidence="8 9" id="KW-0472">Membrane</keyword>